<evidence type="ECO:0000256" key="1">
    <source>
        <dbReference type="ARBA" id="ARBA00023239"/>
    </source>
</evidence>
<keyword evidence="1" id="KW-0456">Lyase</keyword>
<dbReference type="SFLD" id="SFLDS00001">
    <property type="entry name" value="Enolase"/>
    <property type="match status" value="1"/>
</dbReference>
<dbReference type="EMBL" id="UINC01003837">
    <property type="protein sequence ID" value="SVA09648.1"/>
    <property type="molecule type" value="Genomic_DNA"/>
</dbReference>
<feature type="region of interest" description="Disordered" evidence="2">
    <location>
        <begin position="361"/>
        <end position="380"/>
    </location>
</feature>
<protein>
    <recommendedName>
        <fullName evidence="3">Mandelate racemase/muconate lactonizing enzyme C-terminal domain-containing protein</fullName>
    </recommendedName>
</protein>
<organism evidence="4">
    <name type="scientific">marine metagenome</name>
    <dbReference type="NCBI Taxonomy" id="408172"/>
    <lineage>
        <taxon>unclassified sequences</taxon>
        <taxon>metagenomes</taxon>
        <taxon>ecological metagenomes</taxon>
    </lineage>
</organism>
<reference evidence="4" key="1">
    <citation type="submission" date="2018-05" db="EMBL/GenBank/DDBJ databases">
        <authorList>
            <person name="Lanie J.A."/>
            <person name="Ng W.-L."/>
            <person name="Kazmierczak K.M."/>
            <person name="Andrzejewski T.M."/>
            <person name="Davidsen T.M."/>
            <person name="Wayne K.J."/>
            <person name="Tettelin H."/>
            <person name="Glass J.I."/>
            <person name="Rusch D."/>
            <person name="Podicherti R."/>
            <person name="Tsui H.-C.T."/>
            <person name="Winkler M.E."/>
        </authorList>
    </citation>
    <scope>NUCLEOTIDE SEQUENCE</scope>
</reference>
<dbReference type="SFLD" id="SFLDG00179">
    <property type="entry name" value="mandelate_racemase"/>
    <property type="match status" value="1"/>
</dbReference>
<dbReference type="SUPFAM" id="SSF51604">
    <property type="entry name" value="Enolase C-terminal domain-like"/>
    <property type="match status" value="1"/>
</dbReference>
<dbReference type="InterPro" id="IPR013341">
    <property type="entry name" value="Mandelate_racemase_N_dom"/>
</dbReference>
<evidence type="ECO:0000313" key="4">
    <source>
        <dbReference type="EMBL" id="SVA09648.1"/>
    </source>
</evidence>
<dbReference type="InterPro" id="IPR029017">
    <property type="entry name" value="Enolase-like_N"/>
</dbReference>
<gene>
    <name evidence="4" type="ORF">METZ01_LOCUS62502</name>
</gene>
<dbReference type="Pfam" id="PF02746">
    <property type="entry name" value="MR_MLE_N"/>
    <property type="match status" value="1"/>
</dbReference>
<evidence type="ECO:0000259" key="3">
    <source>
        <dbReference type="SMART" id="SM00922"/>
    </source>
</evidence>
<dbReference type="CDD" id="cd03316">
    <property type="entry name" value="MR_like"/>
    <property type="match status" value="1"/>
</dbReference>
<dbReference type="Pfam" id="PF13378">
    <property type="entry name" value="MR_MLE_C"/>
    <property type="match status" value="1"/>
</dbReference>
<dbReference type="SMART" id="SM00922">
    <property type="entry name" value="MR_MLE"/>
    <property type="match status" value="1"/>
</dbReference>
<dbReference type="AlphaFoldDB" id="A0A381T262"/>
<accession>A0A381T262</accession>
<dbReference type="Gene3D" id="3.20.20.120">
    <property type="entry name" value="Enolase-like C-terminal domain"/>
    <property type="match status" value="1"/>
</dbReference>
<evidence type="ECO:0000256" key="2">
    <source>
        <dbReference type="SAM" id="MobiDB-lite"/>
    </source>
</evidence>
<dbReference type="PANTHER" id="PTHR48080">
    <property type="entry name" value="D-GALACTONATE DEHYDRATASE-RELATED"/>
    <property type="match status" value="1"/>
</dbReference>
<sequence>MKIENIETWLVSKWLTVRVTCDDGTYGVGEGNFWSYADATEVIAHRIKSDIQGLDPRDIDRIWNTAYRKYSFRSPAITAVLSAIDMALWDIKGKRLGVPVWDLLGGKVRDRVRGIVLLGSYGEVGTLSSPESYARAAKRAQKDGYTALKMTPFPSNWGELAHGELIRQNTAIVQAVREEVGWDFDIGIEIHRNMNPGSSVVFAQQIEEFLPYFYEDPIAPDSVMSMGAVGKKTNLPLAVGERNNTLWEFREYCTLPGVSFLKPDIGLAGGFTHVKKIAAVAESFHQRILPHHFLGPIANMALAHIATATPNWDMNEFIPESGTFKADIVTNITDMKDGYFTPSDAPGLGIDINIDEMLKHPYEAGGGETSRRSDGSLTLG</sequence>
<proteinExistence type="predicted"/>
<dbReference type="PANTHER" id="PTHR48080:SF2">
    <property type="entry name" value="D-GALACTONATE DEHYDRATASE"/>
    <property type="match status" value="1"/>
</dbReference>
<dbReference type="InterPro" id="IPR013342">
    <property type="entry name" value="Mandelate_racemase_C"/>
</dbReference>
<name>A0A381T262_9ZZZZ</name>
<dbReference type="InterPro" id="IPR036849">
    <property type="entry name" value="Enolase-like_C_sf"/>
</dbReference>
<dbReference type="SUPFAM" id="SSF54826">
    <property type="entry name" value="Enolase N-terminal domain-like"/>
    <property type="match status" value="1"/>
</dbReference>
<dbReference type="InterPro" id="IPR034593">
    <property type="entry name" value="DgoD-like"/>
</dbReference>
<dbReference type="Gene3D" id="3.30.390.10">
    <property type="entry name" value="Enolase-like, N-terminal domain"/>
    <property type="match status" value="1"/>
</dbReference>
<dbReference type="GO" id="GO:0016829">
    <property type="term" value="F:lyase activity"/>
    <property type="evidence" value="ECO:0007669"/>
    <property type="project" value="UniProtKB-KW"/>
</dbReference>
<dbReference type="InterPro" id="IPR029065">
    <property type="entry name" value="Enolase_C-like"/>
</dbReference>
<feature type="domain" description="Mandelate racemase/muconate lactonizing enzyme C-terminal" evidence="3">
    <location>
        <begin position="130"/>
        <end position="236"/>
    </location>
</feature>